<name>A0A1W0X801_HYPEX</name>
<comment type="caution">
    <text evidence="8">Lacks conserved residue(s) required for the propagation of feature annotation.</text>
</comment>
<dbReference type="FunFam" id="2.60.40.1180:FF:000001">
    <property type="entry name" value="Maltase-glucoamylase, intestinal"/>
    <property type="match status" value="1"/>
</dbReference>
<dbReference type="EMBL" id="MTYJ01000012">
    <property type="protein sequence ID" value="OQV23391.1"/>
    <property type="molecule type" value="Genomic_DNA"/>
</dbReference>
<keyword evidence="13" id="KW-1185">Reference proteome</keyword>
<dbReference type="SUPFAM" id="SSF74650">
    <property type="entry name" value="Galactose mutarotase-like"/>
    <property type="match status" value="1"/>
</dbReference>
<dbReference type="InterPro" id="IPR017957">
    <property type="entry name" value="P_trefoil_CS"/>
</dbReference>
<evidence type="ECO:0000313" key="13">
    <source>
        <dbReference type="Proteomes" id="UP000192578"/>
    </source>
</evidence>
<evidence type="ECO:0000313" key="12">
    <source>
        <dbReference type="EMBL" id="OQV23391.1"/>
    </source>
</evidence>
<dbReference type="Pfam" id="PF00088">
    <property type="entry name" value="Trefoil"/>
    <property type="match status" value="1"/>
</dbReference>
<dbReference type="InterPro" id="IPR048395">
    <property type="entry name" value="Glyco_hydro_31_C"/>
</dbReference>
<reference evidence="13" key="1">
    <citation type="submission" date="2017-01" db="EMBL/GenBank/DDBJ databases">
        <title>Comparative genomics of anhydrobiosis in the tardigrade Hypsibius dujardini.</title>
        <authorList>
            <person name="Yoshida Y."/>
            <person name="Koutsovoulos G."/>
            <person name="Laetsch D."/>
            <person name="Stevens L."/>
            <person name="Kumar S."/>
            <person name="Horikawa D."/>
            <person name="Ishino K."/>
            <person name="Komine S."/>
            <person name="Tomita M."/>
            <person name="Blaxter M."/>
            <person name="Arakawa K."/>
        </authorList>
    </citation>
    <scope>NUCLEOTIDE SEQUENCE [LARGE SCALE GENOMIC DNA]</scope>
    <source>
        <strain evidence="13">Z151</strain>
    </source>
</reference>
<comment type="similarity">
    <text evidence="2 9">Belongs to the glycosyl hydrolase 31 family.</text>
</comment>
<evidence type="ECO:0000256" key="7">
    <source>
        <dbReference type="ARBA" id="ARBA00023295"/>
    </source>
</evidence>
<keyword evidence="4 10" id="KW-0472">Membrane</keyword>
<keyword evidence="6" id="KW-0325">Glycoprotein</keyword>
<dbReference type="InterPro" id="IPR044913">
    <property type="entry name" value="P_trefoil_dom_sf"/>
</dbReference>
<proteinExistence type="inferred from homology"/>
<dbReference type="PROSITE" id="PS00129">
    <property type="entry name" value="GLYCOSYL_HYDROL_F31_1"/>
    <property type="match status" value="1"/>
</dbReference>
<protein>
    <submittedName>
        <fullName evidence="12">Lysosomal alpha-glucosidase</fullName>
    </submittedName>
</protein>
<dbReference type="Gene3D" id="2.60.40.1760">
    <property type="entry name" value="glycosyl hydrolase (family 31)"/>
    <property type="match status" value="1"/>
</dbReference>
<keyword evidence="10" id="KW-0812">Transmembrane</keyword>
<evidence type="ECO:0000256" key="10">
    <source>
        <dbReference type="SAM" id="Phobius"/>
    </source>
</evidence>
<dbReference type="Pfam" id="PF21365">
    <property type="entry name" value="Glyco_hydro_31_3rd"/>
    <property type="match status" value="1"/>
</dbReference>
<dbReference type="PROSITE" id="PS00025">
    <property type="entry name" value="P_TREFOIL_1"/>
    <property type="match status" value="1"/>
</dbReference>
<evidence type="ECO:0000256" key="1">
    <source>
        <dbReference type="ARBA" id="ARBA00004308"/>
    </source>
</evidence>
<dbReference type="PANTHER" id="PTHR22762">
    <property type="entry name" value="ALPHA-GLUCOSIDASE"/>
    <property type="match status" value="1"/>
</dbReference>
<dbReference type="Pfam" id="PF13802">
    <property type="entry name" value="Gal_mutarotas_2"/>
    <property type="match status" value="1"/>
</dbReference>
<accession>A0A1W0X801</accession>
<dbReference type="CDD" id="cd14752">
    <property type="entry name" value="GH31_N"/>
    <property type="match status" value="1"/>
</dbReference>
<dbReference type="Proteomes" id="UP000192578">
    <property type="component" value="Unassembled WGS sequence"/>
</dbReference>
<dbReference type="SMART" id="SM00018">
    <property type="entry name" value="PD"/>
    <property type="match status" value="1"/>
</dbReference>
<dbReference type="SUPFAM" id="SSF51011">
    <property type="entry name" value="Glycosyl hydrolase domain"/>
    <property type="match status" value="1"/>
</dbReference>
<dbReference type="Gene3D" id="4.10.110.10">
    <property type="entry name" value="Spasmolytic Protein, domain 1"/>
    <property type="match status" value="1"/>
</dbReference>
<evidence type="ECO:0000256" key="2">
    <source>
        <dbReference type="ARBA" id="ARBA00007806"/>
    </source>
</evidence>
<dbReference type="Gene3D" id="2.60.40.1180">
    <property type="entry name" value="Golgi alpha-mannosidase II"/>
    <property type="match status" value="2"/>
</dbReference>
<dbReference type="SUPFAM" id="SSF57492">
    <property type="entry name" value="Trefoil"/>
    <property type="match status" value="1"/>
</dbReference>
<dbReference type="SUPFAM" id="SSF51445">
    <property type="entry name" value="(Trans)glycosidases"/>
    <property type="match status" value="1"/>
</dbReference>
<dbReference type="InterPro" id="IPR000519">
    <property type="entry name" value="P_trefoil_dom"/>
</dbReference>
<dbReference type="InterPro" id="IPR000322">
    <property type="entry name" value="Glyco_hydro_31_TIM"/>
</dbReference>
<keyword evidence="7 9" id="KW-0326">Glycosidase</keyword>
<evidence type="ECO:0000256" key="8">
    <source>
        <dbReference type="PROSITE-ProRule" id="PRU00779"/>
    </source>
</evidence>
<dbReference type="InterPro" id="IPR030458">
    <property type="entry name" value="Glyco_hydro_31_AS"/>
</dbReference>
<feature type="transmembrane region" description="Helical" evidence="10">
    <location>
        <begin position="40"/>
        <end position="60"/>
    </location>
</feature>
<dbReference type="CDD" id="cd06602">
    <property type="entry name" value="GH31_MGAM_SI_GAA"/>
    <property type="match status" value="1"/>
</dbReference>
<sequence length="988" mass="111731">MRYTKCQLPDEKLLIPSEKQDEPREGKCLQRFSQRACKNILLILALLFLFTLITFLLGPYCGRAVHAIFKGVVRPWSVPKGLAEGEPQIPSYDDFRTFWKKSPGKWMTADACWEVEDRFDCYPADGASQEGCEARGCCWRPPDKAKTAEDFPKLIPDNSTRNGKFGRLAVPMCFYPIGATSYRVIDTHNTTNGLFALIQRRMTAFSVYPSPVELLLLKITFDTPDRVRIVLTDSQKERYQVPFPKLPDAPEMQKEKLNYEVKLQEDPFALQVVRKSSGLVLFDTSAGAFSFYDQFIEISSFLPSNFIYGLGEHSDRLSHSTQYTRFTFFATDSQPGVNIPLYGSHPFYLSVEENGDSSGVLLFNSNAMDVILTPAPAITYRTIGGLLDFSLFLGPSPNQVIAQYIQFVGTPALPPYWALGFHLCKYGYGSLNRTKEVMQRNIDAGIPLDVQWNDIDYMDKSRDFTFDPNKFDGISRFVHSLHERGMHYVIITDPGISSVEDAGTYSPYDDGVALDCFLKNASGGILEGKVWTGERTVFPDFTHPNATAYWTKQVVDFHGQVGFDGLWIDMNEPSNFGDGSEDGCPASSLEDPPYLPHVRGASLKTNTVCMTAKHYLGLHYNLHSLYGLSEAMVTHSALLTARPNRRPFIISRSTFVGQGRVSGHWSGDYPSTWEALQWSIPNMLNFNMYGIPLVGSDICGFNGNTTEELCRRWQQVGAFYPFSRNHNSLGNIDQDPAAFSEATIDSTRNALLVRYSLLPVYYTLFFKAALNGSTVVRPLLFEFPKDRNTWRLDWQFMVGESLMVSPVLEANVTQIVAYFPDAKWYDFYTGIELDIESEPWVRLPAPADKINLHIRGGAILPTQKPETTTLATRKNPFRLTVTLDRHHQADGELFWDDGEQFDVLERGNYTHVKFHLMKRGVLKSFVKKADFKDVPKLKEVRVLGTGNPHSVLVNGKKWPFSYAKENKTLSLDSLALDLLEQFMIVFVY</sequence>
<evidence type="ECO:0000256" key="6">
    <source>
        <dbReference type="ARBA" id="ARBA00023180"/>
    </source>
</evidence>
<keyword evidence="5 8" id="KW-1015">Disulfide bond</keyword>
<organism evidence="12 13">
    <name type="scientific">Hypsibius exemplaris</name>
    <name type="common">Freshwater tardigrade</name>
    <dbReference type="NCBI Taxonomy" id="2072580"/>
    <lineage>
        <taxon>Eukaryota</taxon>
        <taxon>Metazoa</taxon>
        <taxon>Ecdysozoa</taxon>
        <taxon>Tardigrada</taxon>
        <taxon>Eutardigrada</taxon>
        <taxon>Parachela</taxon>
        <taxon>Hypsibioidea</taxon>
        <taxon>Hypsibiidae</taxon>
        <taxon>Hypsibius</taxon>
    </lineage>
</organism>
<dbReference type="GO" id="GO:0005975">
    <property type="term" value="P:carbohydrate metabolic process"/>
    <property type="evidence" value="ECO:0007669"/>
    <property type="project" value="InterPro"/>
</dbReference>
<dbReference type="InterPro" id="IPR013780">
    <property type="entry name" value="Glyco_hydro_b"/>
</dbReference>
<dbReference type="InterPro" id="IPR011013">
    <property type="entry name" value="Gal_mutarotase_sf_dom"/>
</dbReference>
<dbReference type="PROSITE" id="PS51448">
    <property type="entry name" value="P_TREFOIL_2"/>
    <property type="match status" value="1"/>
</dbReference>
<gene>
    <name evidence="12" type="ORF">BV898_02837</name>
</gene>
<feature type="domain" description="P-type" evidence="11">
    <location>
        <begin position="110"/>
        <end position="177"/>
    </location>
</feature>
<feature type="disulfide bond" evidence="8">
    <location>
        <begin position="112"/>
        <end position="138"/>
    </location>
</feature>
<dbReference type="Pfam" id="PF01055">
    <property type="entry name" value="Glyco_hydro_31_2nd"/>
    <property type="match status" value="1"/>
</dbReference>
<keyword evidence="3 9" id="KW-0378">Hydrolase</keyword>
<evidence type="ECO:0000256" key="9">
    <source>
        <dbReference type="RuleBase" id="RU361185"/>
    </source>
</evidence>
<dbReference type="GO" id="GO:0004558">
    <property type="term" value="F:alpha-1,4-glucosidase activity"/>
    <property type="evidence" value="ECO:0007669"/>
    <property type="project" value="TreeGrafter"/>
</dbReference>
<dbReference type="InterPro" id="IPR017853">
    <property type="entry name" value="GH"/>
</dbReference>
<dbReference type="AlphaFoldDB" id="A0A1W0X801"/>
<keyword evidence="10" id="KW-1133">Transmembrane helix</keyword>
<comment type="caution">
    <text evidence="12">The sequence shown here is derived from an EMBL/GenBank/DDBJ whole genome shotgun (WGS) entry which is preliminary data.</text>
</comment>
<evidence type="ECO:0000256" key="4">
    <source>
        <dbReference type="ARBA" id="ARBA00023136"/>
    </source>
</evidence>
<dbReference type="OrthoDB" id="5839090at2759"/>
<dbReference type="Gene3D" id="3.20.20.80">
    <property type="entry name" value="Glycosidases"/>
    <property type="match status" value="1"/>
</dbReference>
<evidence type="ECO:0000259" key="11">
    <source>
        <dbReference type="PROSITE" id="PS51448"/>
    </source>
</evidence>
<dbReference type="InterPro" id="IPR025887">
    <property type="entry name" value="Glyco_hydro_31_N_dom"/>
</dbReference>
<dbReference type="CDD" id="cd00111">
    <property type="entry name" value="Trefoil"/>
    <property type="match status" value="1"/>
</dbReference>
<dbReference type="GO" id="GO:0012505">
    <property type="term" value="C:endomembrane system"/>
    <property type="evidence" value="ECO:0007669"/>
    <property type="project" value="UniProtKB-SubCell"/>
</dbReference>
<evidence type="ECO:0000256" key="3">
    <source>
        <dbReference type="ARBA" id="ARBA00022801"/>
    </source>
</evidence>
<dbReference type="PANTHER" id="PTHR22762:SF131">
    <property type="entry name" value="GLYCOSIDE HYDROLASE FAMILY 31 N-TERMINAL DOMAIN-CONTAINING PROTEIN"/>
    <property type="match status" value="1"/>
</dbReference>
<comment type="subcellular location">
    <subcellularLocation>
        <location evidence="1">Endomembrane system</location>
    </subcellularLocation>
</comment>
<evidence type="ECO:0000256" key="5">
    <source>
        <dbReference type="ARBA" id="ARBA00023157"/>
    </source>
</evidence>
<dbReference type="GO" id="GO:0030246">
    <property type="term" value="F:carbohydrate binding"/>
    <property type="evidence" value="ECO:0007669"/>
    <property type="project" value="InterPro"/>
</dbReference>